<evidence type="ECO:0000313" key="2">
    <source>
        <dbReference type="Proteomes" id="UP001596045"/>
    </source>
</evidence>
<evidence type="ECO:0000313" key="1">
    <source>
        <dbReference type="EMBL" id="MFC5475788.1"/>
    </source>
</evidence>
<dbReference type="EMBL" id="JBHSMT010000029">
    <property type="protein sequence ID" value="MFC5475788.1"/>
    <property type="molecule type" value="Genomic_DNA"/>
</dbReference>
<keyword evidence="2" id="KW-1185">Reference proteome</keyword>
<dbReference type="Proteomes" id="UP001596045">
    <property type="component" value="Unassembled WGS sequence"/>
</dbReference>
<accession>A0ABW0MD18</accession>
<reference evidence="2" key="1">
    <citation type="journal article" date="2019" name="Int. J. Syst. Evol. Microbiol.">
        <title>The Global Catalogue of Microorganisms (GCM) 10K type strain sequencing project: providing services to taxonomists for standard genome sequencing and annotation.</title>
        <authorList>
            <consortium name="The Broad Institute Genomics Platform"/>
            <consortium name="The Broad Institute Genome Sequencing Center for Infectious Disease"/>
            <person name="Wu L."/>
            <person name="Ma J."/>
        </authorList>
    </citation>
    <scope>NUCLEOTIDE SEQUENCE [LARGE SCALE GENOMIC DNA]</scope>
    <source>
        <strain evidence="2">JCM 17066</strain>
    </source>
</reference>
<comment type="caution">
    <text evidence="1">The sequence shown here is derived from an EMBL/GenBank/DDBJ whole genome shotgun (WGS) entry which is preliminary data.</text>
</comment>
<name>A0ABW0MD18_9BURK</name>
<gene>
    <name evidence="1" type="ORF">ACFPM8_17640</name>
</gene>
<proteinExistence type="predicted"/>
<organism evidence="1 2">
    <name type="scientific">Paraherbaspirillum soli</name>
    <dbReference type="NCBI Taxonomy" id="631222"/>
    <lineage>
        <taxon>Bacteria</taxon>
        <taxon>Pseudomonadati</taxon>
        <taxon>Pseudomonadota</taxon>
        <taxon>Betaproteobacteria</taxon>
        <taxon>Burkholderiales</taxon>
        <taxon>Oxalobacteraceae</taxon>
        <taxon>Paraherbaspirillum</taxon>
    </lineage>
</organism>
<dbReference type="RefSeq" id="WP_378999414.1">
    <property type="nucleotide sequence ID" value="NZ_JBHSMT010000029.1"/>
</dbReference>
<sequence length="134" mass="15467">MIRISCRNTTLSELSNLYSVESYEQLVHPLDYEFDLIRDAIYVVLGVLVRHGTSWLYVAALNGNQEIQIVPAALFSFTWSQVPTDWTIRITNDRPTSLELLPFALAQIDRWYEHYVDGDETVISLVQKEFKGIN</sequence>
<protein>
    <submittedName>
        <fullName evidence="1">Uncharacterized protein</fullName>
    </submittedName>
</protein>